<feature type="region of interest" description="Disordered" evidence="1">
    <location>
        <begin position="1"/>
        <end position="21"/>
    </location>
</feature>
<reference evidence="2 3" key="1">
    <citation type="journal article" date="2010" name="J. Bacteriol.">
        <title>Genome sequences of Pelagibaca bermudensis HTCC2601T and Maritimibacter alkaliphilus HTCC2654T, the type strains of two marine Roseobacter genera.</title>
        <authorList>
            <person name="Thrash J.C."/>
            <person name="Cho J.C."/>
            <person name="Ferriera S."/>
            <person name="Johnson J."/>
            <person name="Vergin K.L."/>
            <person name="Giovannoni S.J."/>
        </authorList>
    </citation>
    <scope>NUCLEOTIDE SEQUENCE [LARGE SCALE GENOMIC DNA]</scope>
    <source>
        <strain evidence="3">DSM 26914 / JCM 13377 / KCTC 12554 / HTCC2601</strain>
    </source>
</reference>
<feature type="compositionally biased region" description="Basic residues" evidence="1">
    <location>
        <begin position="12"/>
        <end position="21"/>
    </location>
</feature>
<evidence type="ECO:0000256" key="1">
    <source>
        <dbReference type="SAM" id="MobiDB-lite"/>
    </source>
</evidence>
<name>Q0FW82_SALBH</name>
<sequence length="21" mass="2551">MAHREHAFRVNRSLKRRTSPT</sequence>
<dbReference type="Proteomes" id="UP000006230">
    <property type="component" value="Unassembled WGS sequence"/>
</dbReference>
<accession>Q0FW82</accession>
<proteinExistence type="predicted"/>
<organism evidence="2 3">
    <name type="scientific">Salipiger bermudensis (strain DSM 26914 / JCM 13377 / KCTC 12554 / HTCC2601)</name>
    <name type="common">Pelagibaca bermudensis</name>
    <dbReference type="NCBI Taxonomy" id="314265"/>
    <lineage>
        <taxon>Bacteria</taxon>
        <taxon>Pseudomonadati</taxon>
        <taxon>Pseudomonadota</taxon>
        <taxon>Alphaproteobacteria</taxon>
        <taxon>Rhodobacterales</taxon>
        <taxon>Roseobacteraceae</taxon>
        <taxon>Salipiger</taxon>
    </lineage>
</organism>
<keyword evidence="3" id="KW-1185">Reference proteome</keyword>
<protein>
    <submittedName>
        <fullName evidence="2">Uncharacterized protein</fullName>
    </submittedName>
</protein>
<dbReference type="EMBL" id="AATQ01000001">
    <property type="protein sequence ID" value="EAU48670.1"/>
    <property type="molecule type" value="Genomic_DNA"/>
</dbReference>
<evidence type="ECO:0000313" key="2">
    <source>
        <dbReference type="EMBL" id="EAU48670.1"/>
    </source>
</evidence>
<comment type="caution">
    <text evidence="2">The sequence shown here is derived from an EMBL/GenBank/DDBJ whole genome shotgun (WGS) entry which is preliminary data.</text>
</comment>
<evidence type="ECO:0000313" key="3">
    <source>
        <dbReference type="Proteomes" id="UP000006230"/>
    </source>
</evidence>
<gene>
    <name evidence="2" type="ORF">R2601_03818</name>
</gene>
<dbReference type="HOGENOM" id="CLU_3426636_0_0_5"/>
<dbReference type="AlphaFoldDB" id="Q0FW82"/>